<evidence type="ECO:0000256" key="2">
    <source>
        <dbReference type="SAM" id="MobiDB-lite"/>
    </source>
</evidence>
<keyword evidence="1" id="KW-0732">Signal</keyword>
<dbReference type="InParanoid" id="A0A316YHC4"/>
<evidence type="ECO:0000313" key="4">
    <source>
        <dbReference type="EMBL" id="PWN88476.1"/>
    </source>
</evidence>
<sequence>MESLKQGKTPQEFDEFAQSQQSGSTDDGKDQTTSDDTTTKQTTSNDETESNKDNKATQASPKKQQSSQSDAKTDKSSTTYKPTQTKQTKDSQSHSQAQSQASSETKPKESSSNDASNAVKNLGDKLFSGDGTFYNTGLGACGWTNNDSDLIVAISESLFQTFGSQSNGNPVCGRYINVERGSKSVKVKVTDACPGCDMHSLDLSPAAFNKLADPAEGRVPIKWAWA</sequence>
<protein>
    <recommendedName>
        <fullName evidence="3">RlpA-like protein double-psi beta-barrel domain-containing protein</fullName>
    </recommendedName>
</protein>
<dbReference type="Gene3D" id="2.40.40.10">
    <property type="entry name" value="RlpA-like domain"/>
    <property type="match status" value="1"/>
</dbReference>
<proteinExistence type="predicted"/>
<dbReference type="GeneID" id="37040094"/>
<gene>
    <name evidence="4" type="ORF">FA10DRAFT_164232</name>
</gene>
<dbReference type="InterPro" id="IPR051477">
    <property type="entry name" value="Expansin_CellWall"/>
</dbReference>
<name>A0A316YHC4_9BASI</name>
<evidence type="ECO:0000259" key="3">
    <source>
        <dbReference type="Pfam" id="PF03330"/>
    </source>
</evidence>
<accession>A0A316YHC4</accession>
<dbReference type="InterPro" id="IPR036908">
    <property type="entry name" value="RlpA-like_sf"/>
</dbReference>
<dbReference type="Proteomes" id="UP000245768">
    <property type="component" value="Unassembled WGS sequence"/>
</dbReference>
<dbReference type="InterPro" id="IPR009009">
    <property type="entry name" value="RlpA-like_DPBB"/>
</dbReference>
<dbReference type="EMBL" id="KZ819638">
    <property type="protein sequence ID" value="PWN88476.1"/>
    <property type="molecule type" value="Genomic_DNA"/>
</dbReference>
<evidence type="ECO:0000256" key="1">
    <source>
        <dbReference type="ARBA" id="ARBA00022729"/>
    </source>
</evidence>
<evidence type="ECO:0000313" key="5">
    <source>
        <dbReference type="Proteomes" id="UP000245768"/>
    </source>
</evidence>
<dbReference type="PANTHER" id="PTHR31836">
    <property type="match status" value="1"/>
</dbReference>
<dbReference type="Pfam" id="PF03330">
    <property type="entry name" value="DPBB_1"/>
    <property type="match status" value="1"/>
</dbReference>
<dbReference type="STRING" id="215250.A0A316YHC4"/>
<feature type="domain" description="RlpA-like protein double-psi beta-barrel" evidence="3">
    <location>
        <begin position="171"/>
        <end position="222"/>
    </location>
</feature>
<feature type="compositionally biased region" description="Low complexity" evidence="2">
    <location>
        <begin position="56"/>
        <end position="86"/>
    </location>
</feature>
<feature type="compositionally biased region" description="Low complexity" evidence="2">
    <location>
        <begin position="34"/>
        <end position="44"/>
    </location>
</feature>
<reference evidence="4 5" key="1">
    <citation type="journal article" date="2018" name="Mol. Biol. Evol.">
        <title>Broad Genomic Sampling Reveals a Smut Pathogenic Ancestry of the Fungal Clade Ustilaginomycotina.</title>
        <authorList>
            <person name="Kijpornyongpan T."/>
            <person name="Mondo S.J."/>
            <person name="Barry K."/>
            <person name="Sandor L."/>
            <person name="Lee J."/>
            <person name="Lipzen A."/>
            <person name="Pangilinan J."/>
            <person name="LaButti K."/>
            <person name="Hainaut M."/>
            <person name="Henrissat B."/>
            <person name="Grigoriev I.V."/>
            <person name="Spatafora J.W."/>
            <person name="Aime M.C."/>
        </authorList>
    </citation>
    <scope>NUCLEOTIDE SEQUENCE [LARGE SCALE GENOMIC DNA]</scope>
    <source>
        <strain evidence="4 5">MCA 4198</strain>
    </source>
</reference>
<feature type="compositionally biased region" description="Low complexity" evidence="2">
    <location>
        <begin position="93"/>
        <end position="103"/>
    </location>
</feature>
<dbReference type="OrthoDB" id="623670at2759"/>
<dbReference type="PANTHER" id="PTHR31836:SF28">
    <property type="entry name" value="SRCR DOMAIN-CONTAINING PROTEIN-RELATED"/>
    <property type="match status" value="1"/>
</dbReference>
<feature type="region of interest" description="Disordered" evidence="2">
    <location>
        <begin position="1"/>
        <end position="117"/>
    </location>
</feature>
<dbReference type="RefSeq" id="XP_025375674.1">
    <property type="nucleotide sequence ID" value="XM_025518178.1"/>
</dbReference>
<dbReference type="SUPFAM" id="SSF50685">
    <property type="entry name" value="Barwin-like endoglucanases"/>
    <property type="match status" value="1"/>
</dbReference>
<dbReference type="CDD" id="cd22191">
    <property type="entry name" value="DPBB_RlpA_EXP_N-like"/>
    <property type="match status" value="1"/>
</dbReference>
<keyword evidence="5" id="KW-1185">Reference proteome</keyword>
<dbReference type="AlphaFoldDB" id="A0A316YHC4"/>
<organism evidence="4 5">
    <name type="scientific">Acaromyces ingoldii</name>
    <dbReference type="NCBI Taxonomy" id="215250"/>
    <lineage>
        <taxon>Eukaryota</taxon>
        <taxon>Fungi</taxon>
        <taxon>Dikarya</taxon>
        <taxon>Basidiomycota</taxon>
        <taxon>Ustilaginomycotina</taxon>
        <taxon>Exobasidiomycetes</taxon>
        <taxon>Exobasidiales</taxon>
        <taxon>Cryptobasidiaceae</taxon>
        <taxon>Acaromyces</taxon>
    </lineage>
</organism>